<evidence type="ECO:0000313" key="2">
    <source>
        <dbReference type="EMBL" id="BBA36270.1"/>
    </source>
</evidence>
<evidence type="ECO:0000256" key="1">
    <source>
        <dbReference type="SAM" id="MobiDB-lite"/>
    </source>
</evidence>
<name>A0A250KX89_9GAMM</name>
<dbReference type="AlphaFoldDB" id="A0A250KX89"/>
<reference evidence="2 3" key="1">
    <citation type="submission" date="2016-12" db="EMBL/GenBank/DDBJ databases">
        <title>Genome sequencing of Methylocaldum marinum.</title>
        <authorList>
            <person name="Takeuchi M."/>
            <person name="Kamagata Y."/>
            <person name="Hiraoka S."/>
            <person name="Oshima K."/>
            <person name="Hattori M."/>
            <person name="Iwasaki W."/>
        </authorList>
    </citation>
    <scope>NUCLEOTIDE SEQUENCE [LARGE SCALE GENOMIC DNA]</scope>
    <source>
        <strain evidence="2 3">S8</strain>
    </source>
</reference>
<evidence type="ECO:0000313" key="3">
    <source>
        <dbReference type="Proteomes" id="UP000266313"/>
    </source>
</evidence>
<feature type="region of interest" description="Disordered" evidence="1">
    <location>
        <begin position="44"/>
        <end position="66"/>
    </location>
</feature>
<accession>A0A250KX89</accession>
<proteinExistence type="predicted"/>
<dbReference type="EMBL" id="AP017928">
    <property type="protein sequence ID" value="BBA36270.1"/>
    <property type="molecule type" value="Genomic_DNA"/>
</dbReference>
<protein>
    <submittedName>
        <fullName evidence="2">Uncharacterized protein</fullName>
    </submittedName>
</protein>
<organism evidence="2 3">
    <name type="scientific">Methylocaldum marinum</name>
    <dbReference type="NCBI Taxonomy" id="1432792"/>
    <lineage>
        <taxon>Bacteria</taxon>
        <taxon>Pseudomonadati</taxon>
        <taxon>Pseudomonadota</taxon>
        <taxon>Gammaproteobacteria</taxon>
        <taxon>Methylococcales</taxon>
        <taxon>Methylococcaceae</taxon>
        <taxon>Methylocaldum</taxon>
    </lineage>
</organism>
<dbReference type="Proteomes" id="UP000266313">
    <property type="component" value="Chromosome"/>
</dbReference>
<dbReference type="KEGG" id="mmai:sS8_4340"/>
<feature type="compositionally biased region" description="Polar residues" evidence="1">
    <location>
        <begin position="53"/>
        <end position="66"/>
    </location>
</feature>
<keyword evidence="3" id="KW-1185">Reference proteome</keyword>
<gene>
    <name evidence="2" type="ORF">sS8_4340</name>
</gene>
<sequence length="66" mass="6905">MPGTAISRVSLGPKHEEGLLRLMFVTDTEACHEIIDHTSHTRIIGSVPGGSRTAASAGNLQSGYGD</sequence>